<organism evidence="3 4">
    <name type="scientific">Sphagnurus paluster</name>
    <dbReference type="NCBI Taxonomy" id="117069"/>
    <lineage>
        <taxon>Eukaryota</taxon>
        <taxon>Fungi</taxon>
        <taxon>Dikarya</taxon>
        <taxon>Basidiomycota</taxon>
        <taxon>Agaricomycotina</taxon>
        <taxon>Agaricomycetes</taxon>
        <taxon>Agaricomycetidae</taxon>
        <taxon>Agaricales</taxon>
        <taxon>Tricholomatineae</taxon>
        <taxon>Lyophyllaceae</taxon>
        <taxon>Sphagnurus</taxon>
    </lineage>
</organism>
<dbReference type="OrthoDB" id="4179406at2759"/>
<dbReference type="Proteomes" id="UP000717328">
    <property type="component" value="Unassembled WGS sequence"/>
</dbReference>
<reference evidence="3" key="2">
    <citation type="submission" date="2021-10" db="EMBL/GenBank/DDBJ databases">
        <title>Phylogenomics reveals ancestral predisposition of the termite-cultivated fungus Termitomyces towards a domesticated lifestyle.</title>
        <authorList>
            <person name="Auxier B."/>
            <person name="Grum-Grzhimaylo A."/>
            <person name="Cardenas M.E."/>
            <person name="Lodge J.D."/>
            <person name="Laessoe T."/>
            <person name="Pedersen O."/>
            <person name="Smith M.E."/>
            <person name="Kuyper T.W."/>
            <person name="Franco-Molano E.A."/>
            <person name="Baroni T.J."/>
            <person name="Aanen D.K."/>
        </authorList>
    </citation>
    <scope>NUCLEOTIDE SEQUENCE</scope>
    <source>
        <strain evidence="3">D49</strain>
    </source>
</reference>
<keyword evidence="2" id="KW-0812">Transmembrane</keyword>
<feature type="transmembrane region" description="Helical" evidence="2">
    <location>
        <begin position="121"/>
        <end position="141"/>
    </location>
</feature>
<reference evidence="3" key="1">
    <citation type="submission" date="2021-02" db="EMBL/GenBank/DDBJ databases">
        <authorList>
            <person name="Nieuwenhuis M."/>
            <person name="Van De Peppel L.J.J."/>
        </authorList>
    </citation>
    <scope>NUCLEOTIDE SEQUENCE</scope>
    <source>
        <strain evidence="3">D49</strain>
    </source>
</reference>
<keyword evidence="2" id="KW-0472">Membrane</keyword>
<name>A0A9P7FR55_9AGAR</name>
<feature type="compositionally biased region" description="Low complexity" evidence="1">
    <location>
        <begin position="39"/>
        <end position="50"/>
    </location>
</feature>
<evidence type="ECO:0000313" key="3">
    <source>
        <dbReference type="EMBL" id="KAG5636653.1"/>
    </source>
</evidence>
<proteinExistence type="predicted"/>
<feature type="region of interest" description="Disordered" evidence="1">
    <location>
        <begin position="1"/>
        <end position="50"/>
    </location>
</feature>
<protein>
    <submittedName>
        <fullName evidence="3">Uncharacterized protein</fullName>
    </submittedName>
</protein>
<evidence type="ECO:0000256" key="1">
    <source>
        <dbReference type="SAM" id="MobiDB-lite"/>
    </source>
</evidence>
<evidence type="ECO:0000256" key="2">
    <source>
        <dbReference type="SAM" id="Phobius"/>
    </source>
</evidence>
<accession>A0A9P7FR55</accession>
<comment type="caution">
    <text evidence="3">The sequence shown here is derived from an EMBL/GenBank/DDBJ whole genome shotgun (WGS) entry which is preliminary data.</text>
</comment>
<keyword evidence="4" id="KW-1185">Reference proteome</keyword>
<gene>
    <name evidence="3" type="ORF">H0H81_007272</name>
</gene>
<dbReference type="AlphaFoldDB" id="A0A9P7FR55"/>
<sequence>MVSRATTGDPVPTSPHASDDHWEDVEDIENHPRPFTLTPSSSGSVRVGISSPRKRRFVQTRTTYIASPARKPALPPTPKKTKLNRKGVAQEEIIGHAVQGASFTLRYVFSILSIAIRLLRIPLALLAFLWLLALIVGRISLTLRVAFGPLCYVPGLYGSRFCNPPPRAIAGVEQPRWADYPKLVDIQSTTFEHLLDGSVGGSGLALEIKKAEMATTDLATLVRISNLKSRDMLSDTLGEFVEDAKKTGRDLQKLSSKIGGAVDSIMAINDHALHSIEAEQSKPPTIMSLYGLIPWSAQKALNDVVAHTFGEAMGVLASSMQRLILEAEVNIANLDKLEERLMTIHDLVSREDLSLSSAKSELLADLWTKLGGNKKKLRGFESHLDLLKNLSLYRKKALAHVVASLQALNTLSSDMEDIRERVAAPELMGPSIPIQVHMKSIKSGLERLKDGRVRAKKLEEDTVRRILGIGETSG</sequence>
<keyword evidence="2" id="KW-1133">Transmembrane helix</keyword>
<evidence type="ECO:0000313" key="4">
    <source>
        <dbReference type="Proteomes" id="UP000717328"/>
    </source>
</evidence>
<dbReference type="EMBL" id="JABCKI010005907">
    <property type="protein sequence ID" value="KAG5636653.1"/>
    <property type="molecule type" value="Genomic_DNA"/>
</dbReference>